<evidence type="ECO:0000256" key="1">
    <source>
        <dbReference type="ARBA" id="ARBA00023125"/>
    </source>
</evidence>
<reference evidence="4" key="2">
    <citation type="submission" date="2020-01" db="EMBL/GenBank/DDBJ databases">
        <authorList>
            <person name="Hornung B."/>
        </authorList>
    </citation>
    <scope>NUCLEOTIDE SEQUENCE</scope>
    <source>
        <strain evidence="4">PacBioINE</strain>
    </source>
</reference>
<keyword evidence="6" id="KW-1185">Reference proteome</keyword>
<dbReference type="Gene3D" id="1.10.10.60">
    <property type="entry name" value="Homeodomain-like"/>
    <property type="match status" value="1"/>
</dbReference>
<dbReference type="GO" id="GO:0003677">
    <property type="term" value="F:DNA binding"/>
    <property type="evidence" value="ECO:0007669"/>
    <property type="project" value="UniProtKB-UniRule"/>
</dbReference>
<dbReference type="Gene3D" id="1.10.357.10">
    <property type="entry name" value="Tetracycline Repressor, domain 2"/>
    <property type="match status" value="1"/>
</dbReference>
<dbReference type="EMBL" id="CDGJ01000033">
    <property type="protein sequence ID" value="CEJ06782.1"/>
    <property type="molecule type" value="Genomic_DNA"/>
</dbReference>
<evidence type="ECO:0000313" key="5">
    <source>
        <dbReference type="EMBL" id="CEJ06782.1"/>
    </source>
</evidence>
<dbReference type="InterPro" id="IPR023772">
    <property type="entry name" value="DNA-bd_HTH_TetR-type_CS"/>
</dbReference>
<keyword evidence="1 2" id="KW-0238">DNA-binding</keyword>
<dbReference type="PANTHER" id="PTHR43479:SF11">
    <property type="entry name" value="ACREF_ENVCD OPERON REPRESSOR-RELATED"/>
    <property type="match status" value="1"/>
</dbReference>
<dbReference type="Proteomes" id="UP000836597">
    <property type="component" value="Chromosome"/>
</dbReference>
<dbReference type="PROSITE" id="PS01081">
    <property type="entry name" value="HTH_TETR_1"/>
    <property type="match status" value="1"/>
</dbReference>
<feature type="DNA-binding region" description="H-T-H motif" evidence="2">
    <location>
        <begin position="49"/>
        <end position="68"/>
    </location>
</feature>
<evidence type="ECO:0000313" key="4">
    <source>
        <dbReference type="EMBL" id="CAA7599412.1"/>
    </source>
</evidence>
<evidence type="ECO:0000256" key="2">
    <source>
        <dbReference type="PROSITE-ProRule" id="PRU00335"/>
    </source>
</evidence>
<dbReference type="Proteomes" id="UP001071230">
    <property type="component" value="Unassembled WGS sequence"/>
</dbReference>
<dbReference type="EMBL" id="LR746496">
    <property type="protein sequence ID" value="CAA7599412.1"/>
    <property type="molecule type" value="Genomic_DNA"/>
</dbReference>
<feature type="domain" description="HTH tetR-type" evidence="3">
    <location>
        <begin position="26"/>
        <end position="86"/>
    </location>
</feature>
<organism evidence="4">
    <name type="scientific">Acididesulfobacillus acetoxydans</name>
    <dbReference type="NCBI Taxonomy" id="1561005"/>
    <lineage>
        <taxon>Bacteria</taxon>
        <taxon>Bacillati</taxon>
        <taxon>Bacillota</taxon>
        <taxon>Clostridia</taxon>
        <taxon>Eubacteriales</taxon>
        <taxon>Peptococcaceae</taxon>
        <taxon>Acididesulfobacillus</taxon>
    </lineage>
</organism>
<dbReference type="InterPro" id="IPR036271">
    <property type="entry name" value="Tet_transcr_reg_TetR-rel_C_sf"/>
</dbReference>
<dbReference type="InterPro" id="IPR050624">
    <property type="entry name" value="HTH-type_Tx_Regulator"/>
</dbReference>
<dbReference type="Pfam" id="PF00440">
    <property type="entry name" value="TetR_N"/>
    <property type="match status" value="1"/>
</dbReference>
<dbReference type="SUPFAM" id="SSF46689">
    <property type="entry name" value="Homeodomain-like"/>
    <property type="match status" value="1"/>
</dbReference>
<dbReference type="PRINTS" id="PR00455">
    <property type="entry name" value="HTHTETR"/>
</dbReference>
<accession>A0A8S0WDP3</accession>
<dbReference type="PROSITE" id="PS50977">
    <property type="entry name" value="HTH_TETR_2"/>
    <property type="match status" value="1"/>
</dbReference>
<protein>
    <submittedName>
        <fullName evidence="4">Bacterial regulatory proteins, tetR family</fullName>
    </submittedName>
    <submittedName>
        <fullName evidence="5">Transcriptional regulator, TetR</fullName>
    </submittedName>
</protein>
<sequence>MAHTAENEAAGKKAGSTFQAKTVKGEATRQKLLSAAEEVIGSKGYFRTSVVDITLKAGVAQGTFYVYFPGKQDIFEQLVRDLSHNLRREVSQALAGAKGRREAEEKGLAAFFSYVKKHRNLYRIVQEAEFVDEELYKWYYRRLAKGYVHGLQAAMETGEFRSLDAETVAYALMGIADALGMRWILWEEKDVPKSVINDAMTMIMEGLSDREGR</sequence>
<dbReference type="InterPro" id="IPR009057">
    <property type="entry name" value="Homeodomain-like_sf"/>
</dbReference>
<dbReference type="InterPro" id="IPR001647">
    <property type="entry name" value="HTH_TetR"/>
</dbReference>
<proteinExistence type="predicted"/>
<reference evidence="5" key="1">
    <citation type="submission" date="2014-11" db="EMBL/GenBank/DDBJ databases">
        <authorList>
            <person name="Hornung B.V."/>
        </authorList>
    </citation>
    <scope>NUCLEOTIDE SEQUENCE</scope>
    <source>
        <strain evidence="5">INE</strain>
    </source>
</reference>
<dbReference type="PANTHER" id="PTHR43479">
    <property type="entry name" value="ACREF/ENVCD OPERON REPRESSOR-RELATED"/>
    <property type="match status" value="1"/>
</dbReference>
<dbReference type="SUPFAM" id="SSF48498">
    <property type="entry name" value="Tetracyclin repressor-like, C-terminal domain"/>
    <property type="match status" value="1"/>
</dbReference>
<name>A0A8S0WDP3_9FIRM</name>
<evidence type="ECO:0000313" key="6">
    <source>
        <dbReference type="Proteomes" id="UP001071230"/>
    </source>
</evidence>
<dbReference type="RefSeq" id="WP_240983227.1">
    <property type="nucleotide sequence ID" value="NZ_CDGJ01000033.1"/>
</dbReference>
<dbReference type="KEGG" id="aacx:DEACI_0034"/>
<gene>
    <name evidence="4" type="ORF">DEACI_0034</name>
    <name evidence="5" type="ORF">DEACI_1233</name>
</gene>
<evidence type="ECO:0000259" key="3">
    <source>
        <dbReference type="PROSITE" id="PS50977"/>
    </source>
</evidence>
<dbReference type="AlphaFoldDB" id="A0A8S0WDP3"/>